<dbReference type="Gene3D" id="1.10.490.110">
    <property type="entry name" value="Uncharacterized conserved protein DUF2267"/>
    <property type="match status" value="1"/>
</dbReference>
<dbReference type="InterPro" id="IPR018727">
    <property type="entry name" value="DUF2267"/>
</dbReference>
<gene>
    <name evidence="7" type="ORF">HDA32_002935</name>
</gene>
<dbReference type="Gene3D" id="3.30.1360.20">
    <property type="entry name" value="Transcriptional coactivator/pterin dehydratase"/>
    <property type="match status" value="1"/>
</dbReference>
<protein>
    <recommendedName>
        <fullName evidence="4">Putative pterin-4-alpha-carbinolamine dehydratase</fullName>
        <ecNumber evidence="3">4.2.1.96</ecNumber>
    </recommendedName>
</protein>
<comment type="catalytic activity">
    <reaction evidence="1">
        <text>(4aS,6R)-4a-hydroxy-L-erythro-5,6,7,8-tetrahydrobiopterin = (6R)-L-erythro-6,7-dihydrobiopterin + H2O</text>
        <dbReference type="Rhea" id="RHEA:11920"/>
        <dbReference type="ChEBI" id="CHEBI:15377"/>
        <dbReference type="ChEBI" id="CHEBI:15642"/>
        <dbReference type="ChEBI" id="CHEBI:43120"/>
        <dbReference type="EC" id="4.2.1.96"/>
    </reaction>
</comment>
<accession>A0A852TWQ3</accession>
<dbReference type="GO" id="GO:0008124">
    <property type="term" value="F:4-alpha-hydroxytetrahydrobiopterin dehydratase activity"/>
    <property type="evidence" value="ECO:0007669"/>
    <property type="project" value="UniProtKB-EC"/>
</dbReference>
<name>A0A852TWQ3_9ACTN</name>
<evidence type="ECO:0000256" key="2">
    <source>
        <dbReference type="ARBA" id="ARBA00006472"/>
    </source>
</evidence>
<evidence type="ECO:0000256" key="6">
    <source>
        <dbReference type="SAM" id="MobiDB-lite"/>
    </source>
</evidence>
<dbReference type="GO" id="GO:0006729">
    <property type="term" value="P:tetrahydrobiopterin biosynthetic process"/>
    <property type="evidence" value="ECO:0007669"/>
    <property type="project" value="InterPro"/>
</dbReference>
<evidence type="ECO:0000256" key="5">
    <source>
        <dbReference type="ARBA" id="ARBA00023239"/>
    </source>
</evidence>
<dbReference type="AlphaFoldDB" id="A0A852TWQ3"/>
<evidence type="ECO:0000256" key="3">
    <source>
        <dbReference type="ARBA" id="ARBA00013252"/>
    </source>
</evidence>
<feature type="region of interest" description="Disordered" evidence="6">
    <location>
        <begin position="53"/>
        <end position="78"/>
    </location>
</feature>
<evidence type="ECO:0000256" key="4">
    <source>
        <dbReference type="ARBA" id="ARBA00021735"/>
    </source>
</evidence>
<dbReference type="EC" id="4.2.1.96" evidence="3"/>
<dbReference type="Pfam" id="PF01329">
    <property type="entry name" value="Pterin_4a"/>
    <property type="match status" value="1"/>
</dbReference>
<keyword evidence="8" id="KW-1185">Reference proteome</keyword>
<dbReference type="SUPFAM" id="SSF55248">
    <property type="entry name" value="PCD-like"/>
    <property type="match status" value="1"/>
</dbReference>
<dbReference type="RefSeq" id="WP_179643699.1">
    <property type="nucleotide sequence ID" value="NZ_BAAAYY010000003.1"/>
</dbReference>
<dbReference type="EMBL" id="JACCCC010000001">
    <property type="protein sequence ID" value="NYE47815.1"/>
    <property type="molecule type" value="Genomic_DNA"/>
</dbReference>
<dbReference type="InterPro" id="IPR001533">
    <property type="entry name" value="Pterin_deHydtase"/>
</dbReference>
<dbReference type="Pfam" id="PF10025">
    <property type="entry name" value="DUF2267"/>
    <property type="match status" value="1"/>
</dbReference>
<comment type="similarity">
    <text evidence="2">Belongs to the pterin-4-alpha-carbinolamine dehydratase family.</text>
</comment>
<sequence>MVAHQELVDRVAAHDGVADAEEARRAIRAVVAALARQLGPEARDALRQRMPASLWSDTGGARTDPAADSGDLARNVGRELDCPPERGLHLVRTVLSEVALSEPDLTDGLAGSLPEELAQWTRDPIGAAGRSDTGASGAPGRIDEETLRAAQTRLPDWEGDTRGLTRSVLLPSDRIPPLLARVDRIGRDLDHSAHHEITDDGIAFTVRTVSVGAVTTLDIELAERIDQAVAEVGSGG</sequence>
<proteinExistence type="inferred from homology"/>
<dbReference type="InterPro" id="IPR036428">
    <property type="entry name" value="PCD_sf"/>
</dbReference>
<evidence type="ECO:0000256" key="1">
    <source>
        <dbReference type="ARBA" id="ARBA00001554"/>
    </source>
</evidence>
<dbReference type="InterPro" id="IPR038282">
    <property type="entry name" value="DUF2267_sf"/>
</dbReference>
<evidence type="ECO:0000313" key="8">
    <source>
        <dbReference type="Proteomes" id="UP000589036"/>
    </source>
</evidence>
<organism evidence="7 8">
    <name type="scientific">Spinactinospora alkalitolerans</name>
    <dbReference type="NCBI Taxonomy" id="687207"/>
    <lineage>
        <taxon>Bacteria</taxon>
        <taxon>Bacillati</taxon>
        <taxon>Actinomycetota</taxon>
        <taxon>Actinomycetes</taxon>
        <taxon>Streptosporangiales</taxon>
        <taxon>Nocardiopsidaceae</taxon>
        <taxon>Spinactinospora</taxon>
    </lineage>
</organism>
<reference evidence="7 8" key="1">
    <citation type="submission" date="2020-07" db="EMBL/GenBank/DDBJ databases">
        <title>Sequencing the genomes of 1000 actinobacteria strains.</title>
        <authorList>
            <person name="Klenk H.-P."/>
        </authorList>
    </citation>
    <scope>NUCLEOTIDE SEQUENCE [LARGE SCALE GENOMIC DNA]</scope>
    <source>
        <strain evidence="7 8">CXB654</strain>
    </source>
</reference>
<evidence type="ECO:0000313" key="7">
    <source>
        <dbReference type="EMBL" id="NYE47815.1"/>
    </source>
</evidence>
<dbReference type="Proteomes" id="UP000589036">
    <property type="component" value="Unassembled WGS sequence"/>
</dbReference>
<comment type="caution">
    <text evidence="7">The sequence shown here is derived from an EMBL/GenBank/DDBJ whole genome shotgun (WGS) entry which is preliminary data.</text>
</comment>
<keyword evidence="5" id="KW-0456">Lyase</keyword>